<dbReference type="AlphaFoldDB" id="A0A067RNR1"/>
<keyword evidence="1" id="KW-0812">Transmembrane</keyword>
<evidence type="ECO:0000256" key="2">
    <source>
        <dbReference type="SAM" id="SignalP"/>
    </source>
</evidence>
<dbReference type="Proteomes" id="UP000027135">
    <property type="component" value="Unassembled WGS sequence"/>
</dbReference>
<keyword evidence="2" id="KW-0732">Signal</keyword>
<dbReference type="InParanoid" id="A0A067RNR1"/>
<dbReference type="OrthoDB" id="6363452at2759"/>
<name>A0A067RNR1_ZOONE</name>
<feature type="chain" id="PRO_5001645341" evidence="2">
    <location>
        <begin position="24"/>
        <end position="222"/>
    </location>
</feature>
<proteinExistence type="predicted"/>
<evidence type="ECO:0000313" key="4">
    <source>
        <dbReference type="Proteomes" id="UP000027135"/>
    </source>
</evidence>
<keyword evidence="1" id="KW-0472">Membrane</keyword>
<keyword evidence="4" id="KW-1185">Reference proteome</keyword>
<feature type="transmembrane region" description="Helical" evidence="1">
    <location>
        <begin position="82"/>
        <end position="103"/>
    </location>
</feature>
<sequence length="222" mass="24190">MYTVKRTLVMFIGLLSLVTIAAAAINNELSAQDIADGLKSSSERTGKMTGIKPVNVLADIAREMVMRSTTNSQVLSLNLTNLFILLVLKALLFGAGLFSFGFLKNGGGSSGYGRSSDEDNMIPDPRANPFITESELLLLLTYLMGDANSDYDCLHRVACEEPKKAREYITAAKMLIKGARIFNTVVPYNPKYEGIVTKLQEAVDYGTSGEQCNTRYTCSSNS</sequence>
<dbReference type="EMBL" id="KK852559">
    <property type="protein sequence ID" value="KDR21379.1"/>
    <property type="molecule type" value="Genomic_DNA"/>
</dbReference>
<dbReference type="STRING" id="136037.A0A067RNR1"/>
<feature type="signal peptide" evidence="2">
    <location>
        <begin position="1"/>
        <end position="23"/>
    </location>
</feature>
<reference evidence="3 4" key="1">
    <citation type="journal article" date="2014" name="Nat. Commun.">
        <title>Molecular traces of alternative social organization in a termite genome.</title>
        <authorList>
            <person name="Terrapon N."/>
            <person name="Li C."/>
            <person name="Robertson H.M."/>
            <person name="Ji L."/>
            <person name="Meng X."/>
            <person name="Booth W."/>
            <person name="Chen Z."/>
            <person name="Childers C.P."/>
            <person name="Glastad K.M."/>
            <person name="Gokhale K."/>
            <person name="Gowin J."/>
            <person name="Gronenberg W."/>
            <person name="Hermansen R.A."/>
            <person name="Hu H."/>
            <person name="Hunt B.G."/>
            <person name="Huylmans A.K."/>
            <person name="Khalil S.M."/>
            <person name="Mitchell R.D."/>
            <person name="Munoz-Torres M.C."/>
            <person name="Mustard J.A."/>
            <person name="Pan H."/>
            <person name="Reese J.T."/>
            <person name="Scharf M.E."/>
            <person name="Sun F."/>
            <person name="Vogel H."/>
            <person name="Xiao J."/>
            <person name="Yang W."/>
            <person name="Yang Z."/>
            <person name="Yang Z."/>
            <person name="Zhou J."/>
            <person name="Zhu J."/>
            <person name="Brent C.S."/>
            <person name="Elsik C.G."/>
            <person name="Goodisman M.A."/>
            <person name="Liberles D.A."/>
            <person name="Roe R.M."/>
            <person name="Vargo E.L."/>
            <person name="Vilcinskas A."/>
            <person name="Wang J."/>
            <person name="Bornberg-Bauer E."/>
            <person name="Korb J."/>
            <person name="Zhang G."/>
            <person name="Liebig J."/>
        </authorList>
    </citation>
    <scope>NUCLEOTIDE SEQUENCE [LARGE SCALE GENOMIC DNA]</scope>
    <source>
        <tissue evidence="3">Whole organism</tissue>
    </source>
</reference>
<dbReference type="OMA" id="RNANSMF"/>
<keyword evidence="1" id="KW-1133">Transmembrane helix</keyword>
<organism evidence="3 4">
    <name type="scientific">Zootermopsis nevadensis</name>
    <name type="common">Dampwood termite</name>
    <dbReference type="NCBI Taxonomy" id="136037"/>
    <lineage>
        <taxon>Eukaryota</taxon>
        <taxon>Metazoa</taxon>
        <taxon>Ecdysozoa</taxon>
        <taxon>Arthropoda</taxon>
        <taxon>Hexapoda</taxon>
        <taxon>Insecta</taxon>
        <taxon>Pterygota</taxon>
        <taxon>Neoptera</taxon>
        <taxon>Polyneoptera</taxon>
        <taxon>Dictyoptera</taxon>
        <taxon>Blattodea</taxon>
        <taxon>Blattoidea</taxon>
        <taxon>Termitoidae</taxon>
        <taxon>Termopsidae</taxon>
        <taxon>Zootermopsis</taxon>
    </lineage>
</organism>
<gene>
    <name evidence="3" type="ORF">L798_03155</name>
</gene>
<evidence type="ECO:0000313" key="3">
    <source>
        <dbReference type="EMBL" id="KDR21379.1"/>
    </source>
</evidence>
<accession>A0A067RNR1</accession>
<evidence type="ECO:0000256" key="1">
    <source>
        <dbReference type="SAM" id="Phobius"/>
    </source>
</evidence>
<protein>
    <submittedName>
        <fullName evidence="3">Uncharacterized protein</fullName>
    </submittedName>
</protein>
<dbReference type="eggNOG" id="ENOG502S7VZ">
    <property type="taxonomic scope" value="Eukaryota"/>
</dbReference>